<dbReference type="Proteomes" id="UP000612055">
    <property type="component" value="Unassembled WGS sequence"/>
</dbReference>
<dbReference type="GO" id="GO:0009522">
    <property type="term" value="C:photosystem I"/>
    <property type="evidence" value="ECO:0007669"/>
    <property type="project" value="UniProtKB-KW"/>
</dbReference>
<protein>
    <recommendedName>
        <fullName evidence="7">Chlorophyll a-b binding protein, chloroplastic</fullName>
    </recommendedName>
</protein>
<evidence type="ECO:0000256" key="4">
    <source>
        <dbReference type="ARBA" id="ARBA00022640"/>
    </source>
</evidence>
<feature type="binding site" evidence="6">
    <location>
        <position position="112"/>
    </location>
    <ligand>
        <name>chlorophyll a</name>
        <dbReference type="ChEBI" id="CHEBI:58416"/>
        <label>1</label>
    </ligand>
</feature>
<keyword evidence="2 7" id="KW-0150">Chloroplast</keyword>
<feature type="binding site" description="axial binding residue" evidence="6">
    <location>
        <position position="44"/>
    </location>
    <ligand>
        <name>chlorophyll b</name>
        <dbReference type="ChEBI" id="CHEBI:61721"/>
        <label>1</label>
    </ligand>
    <ligandPart>
        <name>Mg</name>
        <dbReference type="ChEBI" id="CHEBI:25107"/>
    </ligandPart>
</feature>
<feature type="binding site" evidence="6">
    <location>
        <position position="129"/>
    </location>
    <ligand>
        <name>chlorophyll a</name>
        <dbReference type="ChEBI" id="CHEBI:58416"/>
        <label>1</label>
    </ligand>
</feature>
<name>A0A835YHS3_9CHLO</name>
<feature type="binding site" evidence="6">
    <location>
        <position position="111"/>
    </location>
    <ligand>
        <name>chlorophyll a</name>
        <dbReference type="ChEBI" id="CHEBI:58416"/>
        <label>1</label>
    </ligand>
</feature>
<feature type="binding site" evidence="6">
    <location>
        <position position="144"/>
    </location>
    <ligand>
        <name>chlorophyll a</name>
        <dbReference type="ChEBI" id="CHEBI:58416"/>
        <label>1</label>
    </ligand>
</feature>
<keyword evidence="10" id="KW-1185">Reference proteome</keyword>
<evidence type="ECO:0000313" key="10">
    <source>
        <dbReference type="Proteomes" id="UP000612055"/>
    </source>
</evidence>
<sequence length="163" mass="17575">MTAVAGILIPAILTKFGALNVPEWYNAGAESLKDSYIPFGTQLVVLHYMFGFAEGKRWMDIRKPGSQAEKGSFLGFETAFGGTADVGYPGGPFDPMGLAKDSGKLADWKLKEVKNGRLAMLALLGFFAQWQATGAGPVDNLIAHVKDPWHVSFCTNGVSVPFF</sequence>
<dbReference type="InterPro" id="IPR022796">
    <property type="entry name" value="Chloroa_b-bind"/>
</dbReference>
<feature type="signal peptide" evidence="8">
    <location>
        <begin position="1"/>
        <end position="18"/>
    </location>
</feature>
<keyword evidence="3 7" id="KW-0602">Photosynthesis</keyword>
<dbReference type="GO" id="GO:0009765">
    <property type="term" value="P:photosynthesis, light harvesting"/>
    <property type="evidence" value="ECO:0007669"/>
    <property type="project" value="InterPro"/>
</dbReference>
<organism evidence="9 10">
    <name type="scientific">Edaphochlamys debaryana</name>
    <dbReference type="NCBI Taxonomy" id="47281"/>
    <lineage>
        <taxon>Eukaryota</taxon>
        <taxon>Viridiplantae</taxon>
        <taxon>Chlorophyta</taxon>
        <taxon>core chlorophytes</taxon>
        <taxon>Chlorophyceae</taxon>
        <taxon>CS clade</taxon>
        <taxon>Chlamydomonadales</taxon>
        <taxon>Chlamydomonadales incertae sedis</taxon>
        <taxon>Edaphochlamys</taxon>
    </lineage>
</organism>
<dbReference type="EMBL" id="JAEHOE010000001">
    <property type="protein sequence ID" value="KAG2502049.1"/>
    <property type="molecule type" value="Genomic_DNA"/>
</dbReference>
<keyword evidence="8" id="KW-0732">Signal</keyword>
<evidence type="ECO:0000256" key="8">
    <source>
        <dbReference type="SAM" id="SignalP"/>
    </source>
</evidence>
<keyword evidence="1 6" id="KW-0148">Chlorophyll</keyword>
<evidence type="ECO:0000256" key="7">
    <source>
        <dbReference type="RuleBase" id="RU363080"/>
    </source>
</evidence>
<evidence type="ECO:0000256" key="3">
    <source>
        <dbReference type="ARBA" id="ARBA00022531"/>
    </source>
</evidence>
<evidence type="ECO:0000313" key="9">
    <source>
        <dbReference type="EMBL" id="KAG2502049.1"/>
    </source>
</evidence>
<dbReference type="PANTHER" id="PTHR21649">
    <property type="entry name" value="CHLOROPHYLL A/B BINDING PROTEIN"/>
    <property type="match status" value="1"/>
</dbReference>
<evidence type="ECO:0000256" key="6">
    <source>
        <dbReference type="PIRSR" id="PIRSR601344-1"/>
    </source>
</evidence>
<dbReference type="SUPFAM" id="SSF103511">
    <property type="entry name" value="Chlorophyll a-b binding protein"/>
    <property type="match status" value="1"/>
</dbReference>
<comment type="caution">
    <text evidence="9">The sequence shown here is derived from an EMBL/GenBank/DDBJ whole genome shotgun (WGS) entry which is preliminary data.</text>
</comment>
<dbReference type="GO" id="GO:0009535">
    <property type="term" value="C:chloroplast thylakoid membrane"/>
    <property type="evidence" value="ECO:0007669"/>
    <property type="project" value="UniProtKB-SubCell"/>
</dbReference>
<dbReference type="Pfam" id="PF00504">
    <property type="entry name" value="Chloroa_b-bind"/>
    <property type="match status" value="1"/>
</dbReference>
<dbReference type="GO" id="GO:0009523">
    <property type="term" value="C:photosystem II"/>
    <property type="evidence" value="ECO:0007669"/>
    <property type="project" value="UniProtKB-KW"/>
</dbReference>
<evidence type="ECO:0000256" key="1">
    <source>
        <dbReference type="ARBA" id="ARBA00022494"/>
    </source>
</evidence>
<dbReference type="AlphaFoldDB" id="A0A835YHS3"/>
<dbReference type="OrthoDB" id="423598at2759"/>
<keyword evidence="7" id="KW-0604">Photosystem II</keyword>
<comment type="function">
    <text evidence="7">The light-harvesting complex (LHC) functions as a light receptor, it captures and delivers excitation energy to photosystems with which it is closely associated.</text>
</comment>
<reference evidence="9" key="1">
    <citation type="journal article" date="2020" name="bioRxiv">
        <title>Comparative genomics of Chlamydomonas.</title>
        <authorList>
            <person name="Craig R.J."/>
            <person name="Hasan A.R."/>
            <person name="Ness R.W."/>
            <person name="Keightley P.D."/>
        </authorList>
    </citation>
    <scope>NUCLEOTIDE SEQUENCE</scope>
    <source>
        <strain evidence="9">CCAP 11/70</strain>
    </source>
</reference>
<keyword evidence="7" id="KW-0793">Thylakoid</keyword>
<evidence type="ECO:0000256" key="5">
    <source>
        <dbReference type="ARBA" id="ARBA00022991"/>
    </source>
</evidence>
<comment type="similarity">
    <text evidence="7">Belongs to the light-harvesting chlorophyll a/b-binding (LHC) protein family.</text>
</comment>
<feature type="binding site" evidence="6">
    <location>
        <position position="117"/>
    </location>
    <ligand>
        <name>chlorophyll a</name>
        <dbReference type="ChEBI" id="CHEBI:58416"/>
        <label>1</label>
    </ligand>
</feature>
<keyword evidence="7" id="KW-0603">Photosystem I</keyword>
<comment type="subcellular location">
    <subcellularLocation>
        <location evidence="7">Plastid</location>
        <location evidence="7">Chloroplast thylakoid membrane</location>
    </subcellularLocation>
</comment>
<gene>
    <name evidence="9" type="ORF">HYH03_000543</name>
</gene>
<dbReference type="InterPro" id="IPR001344">
    <property type="entry name" value="Chloro_AB-bd_pln"/>
</dbReference>
<keyword evidence="5 7" id="KW-0157">Chromophore</keyword>
<dbReference type="Gene3D" id="1.10.3460.10">
    <property type="entry name" value="Chlorophyll a/b binding protein domain"/>
    <property type="match status" value="1"/>
</dbReference>
<feature type="chain" id="PRO_5032695840" description="Chlorophyll a-b binding protein, chloroplastic" evidence="8">
    <location>
        <begin position="19"/>
        <end position="163"/>
    </location>
</feature>
<evidence type="ECO:0000256" key="2">
    <source>
        <dbReference type="ARBA" id="ARBA00022528"/>
    </source>
</evidence>
<accession>A0A835YHS3</accession>
<feature type="binding site" evidence="6">
    <location>
        <position position="115"/>
    </location>
    <ligand>
        <name>chlorophyll a</name>
        <dbReference type="ChEBI" id="CHEBI:58416"/>
        <label>1</label>
    </ligand>
</feature>
<keyword evidence="4 7" id="KW-0934">Plastid</keyword>
<dbReference type="GO" id="GO:0016168">
    <property type="term" value="F:chlorophyll binding"/>
    <property type="evidence" value="ECO:0007669"/>
    <property type="project" value="UniProtKB-KW"/>
</dbReference>
<proteinExistence type="inferred from homology"/>